<reference evidence="3" key="1">
    <citation type="journal article" date="2018" name="Nat. Microbiol.">
        <title>Leveraging single-cell genomics to expand the fungal tree of life.</title>
        <authorList>
            <person name="Ahrendt S.R."/>
            <person name="Quandt C.A."/>
            <person name="Ciobanu D."/>
            <person name="Clum A."/>
            <person name="Salamov A."/>
            <person name="Andreopoulos B."/>
            <person name="Cheng J.F."/>
            <person name="Woyke T."/>
            <person name="Pelin A."/>
            <person name="Henrissat B."/>
            <person name="Reynolds N.K."/>
            <person name="Benny G.L."/>
            <person name="Smith M.E."/>
            <person name="James T.Y."/>
            <person name="Grigoriev I.V."/>
        </authorList>
    </citation>
    <scope>NUCLEOTIDE SEQUENCE [LARGE SCALE GENOMIC DNA]</scope>
</reference>
<dbReference type="AlphaFoldDB" id="A0A4P9WJH2"/>
<name>A0A4P9WJH2_9FUNG</name>
<accession>A0A4P9WJH2</accession>
<protein>
    <submittedName>
        <fullName evidence="2">Uncharacterized protein</fullName>
    </submittedName>
</protein>
<evidence type="ECO:0000313" key="3">
    <source>
        <dbReference type="Proteomes" id="UP000269721"/>
    </source>
</evidence>
<gene>
    <name evidence="2" type="ORF">BDK51DRAFT_41141</name>
</gene>
<evidence type="ECO:0000313" key="2">
    <source>
        <dbReference type="EMBL" id="RKO92512.1"/>
    </source>
</evidence>
<evidence type="ECO:0000256" key="1">
    <source>
        <dbReference type="SAM" id="MobiDB-lite"/>
    </source>
</evidence>
<organism evidence="2 3">
    <name type="scientific">Blyttiomyces helicus</name>
    <dbReference type="NCBI Taxonomy" id="388810"/>
    <lineage>
        <taxon>Eukaryota</taxon>
        <taxon>Fungi</taxon>
        <taxon>Fungi incertae sedis</taxon>
        <taxon>Chytridiomycota</taxon>
        <taxon>Chytridiomycota incertae sedis</taxon>
        <taxon>Chytridiomycetes</taxon>
        <taxon>Chytridiomycetes incertae sedis</taxon>
        <taxon>Blyttiomyces</taxon>
    </lineage>
</organism>
<dbReference type="Proteomes" id="UP000269721">
    <property type="component" value="Unassembled WGS sequence"/>
</dbReference>
<keyword evidence="3" id="KW-1185">Reference proteome</keyword>
<feature type="region of interest" description="Disordered" evidence="1">
    <location>
        <begin position="321"/>
        <end position="342"/>
    </location>
</feature>
<sequence length="377" mass="41560">MSEPSAFSKCLAYLGESGFPNEIPDDYDGDANASTPASAAPSLAPSRAASISSIVRSRGVGSCSSLASIPRSIMGVRDEYNSNFFAGLAAKSERGGERLAFGSCGCRESGKDCHGGGLRLEAGADGDRRLLAEFKNFLIRHPLAGPVCIDVLREKDDVQVYIRMKYVSSLPPPSATKKFYLHTAPSDDDLATIRDALTAFFHKREISTYLRRDSNIAPQVCAQHEFEDRIVDEICEAVMKERSYINDKNFKSAFFWPLPLINEPRLPDLLRFLLPVALHSFEYFFHKCSMRPSIRFVNSGIADSASVEMIVSAFLTVARRGAGGETRPNGDSRNEGVFSTHDTHTCTPSSALWIRYRGAPSGHTHIFQYRATWPART</sequence>
<proteinExistence type="predicted"/>
<dbReference type="EMBL" id="KZ994607">
    <property type="protein sequence ID" value="RKO92512.1"/>
    <property type="molecule type" value="Genomic_DNA"/>
</dbReference>